<keyword evidence="3" id="KW-0436">Ligase</keyword>
<evidence type="ECO:0000256" key="9">
    <source>
        <dbReference type="ARBA" id="ARBA00047671"/>
    </source>
</evidence>
<dbReference type="InterPro" id="IPR045864">
    <property type="entry name" value="aa-tRNA-synth_II/BPL/LPL"/>
</dbReference>
<dbReference type="SUPFAM" id="SSF52954">
    <property type="entry name" value="Class II aaRS ABD-related"/>
    <property type="match status" value="1"/>
</dbReference>
<sequence length="425" mass="48048">MAKIKEQCTMGRMKQSKLFTKTRKDAPKDEVSKNAQLLLRAGYVHKEMAGVYSYLPLGFKVLKNIEAIVRDEMNMLGGQEGILSSLQDPDIWKKTGRWDGEADEVWLKTKLANDSELGLAFSHEEPWARVLSEHVSSYRDLPLYTYHFAPKFRNELRAKSGLMRGREFLMKDLYSFTKNEDDLNTFYEDVRVAYENIFRRVGIGNNTYFTYSSGGIFSKWSHEFQCVSDAGEDTIYIDTEKRIAINKEIYTDEVIQETGLEKDRLIEAKAIEVGNIFKLGTKYAEALGLTYKDEEGNENPVVMGSYGIGIGRLLGTVAEILSDEKGIVWPESIAPFKYHLVELSGGDEAVKERADALYQQMVERGIEVLYDDRDAHAGEKFADSDLMGIPYRIVVGKNSVGGVLEVVRRSTGETLSMSYDEVLGS</sequence>
<evidence type="ECO:0000256" key="4">
    <source>
        <dbReference type="ARBA" id="ARBA00022741"/>
    </source>
</evidence>
<evidence type="ECO:0000256" key="2">
    <source>
        <dbReference type="ARBA" id="ARBA00019110"/>
    </source>
</evidence>
<dbReference type="GO" id="GO:0005829">
    <property type="term" value="C:cytosol"/>
    <property type="evidence" value="ECO:0007669"/>
    <property type="project" value="TreeGrafter"/>
</dbReference>
<evidence type="ECO:0000256" key="7">
    <source>
        <dbReference type="ARBA" id="ARBA00023146"/>
    </source>
</evidence>
<evidence type="ECO:0000256" key="5">
    <source>
        <dbReference type="ARBA" id="ARBA00022840"/>
    </source>
</evidence>
<evidence type="ECO:0000259" key="10">
    <source>
        <dbReference type="PROSITE" id="PS50862"/>
    </source>
</evidence>
<comment type="caution">
    <text evidence="11">The sequence shown here is derived from an EMBL/GenBank/DDBJ whole genome shotgun (WGS) entry which is preliminary data.</text>
</comment>
<dbReference type="PANTHER" id="PTHR42753">
    <property type="entry name" value="MITOCHONDRIAL RIBOSOME PROTEIN L39/PROLYL-TRNA LIGASE FAMILY MEMBER"/>
    <property type="match status" value="1"/>
</dbReference>
<dbReference type="Pfam" id="PF00587">
    <property type="entry name" value="tRNA-synt_2b"/>
    <property type="match status" value="1"/>
</dbReference>
<dbReference type="Gene3D" id="3.30.930.10">
    <property type="entry name" value="Bira Bifunctional Protein, Domain 2"/>
    <property type="match status" value="1"/>
</dbReference>
<dbReference type="InterPro" id="IPR050062">
    <property type="entry name" value="Pro-tRNA_synthetase"/>
</dbReference>
<gene>
    <name evidence="11" type="ORF">COU15_01065</name>
</gene>
<evidence type="ECO:0000256" key="8">
    <source>
        <dbReference type="ARBA" id="ARBA00029731"/>
    </source>
</evidence>
<keyword evidence="7 11" id="KW-0030">Aminoacyl-tRNA synthetase</keyword>
<dbReference type="InterPro" id="IPR006195">
    <property type="entry name" value="aa-tRNA-synth_II"/>
</dbReference>
<dbReference type="InterPro" id="IPR002316">
    <property type="entry name" value="Pro-tRNA-ligase_IIa"/>
</dbReference>
<dbReference type="InterPro" id="IPR002314">
    <property type="entry name" value="aa-tRNA-synt_IIb"/>
</dbReference>
<name>A0A2H0UG73_9BACT</name>
<dbReference type="PROSITE" id="PS50862">
    <property type="entry name" value="AA_TRNA_LIGASE_II"/>
    <property type="match status" value="1"/>
</dbReference>
<dbReference type="InterPro" id="IPR036621">
    <property type="entry name" value="Anticodon-bd_dom_sf"/>
</dbReference>
<dbReference type="AlphaFoldDB" id="A0A2H0UG73"/>
<dbReference type="Gene3D" id="3.40.50.800">
    <property type="entry name" value="Anticodon-binding domain"/>
    <property type="match status" value="1"/>
</dbReference>
<dbReference type="GO" id="GO:0004827">
    <property type="term" value="F:proline-tRNA ligase activity"/>
    <property type="evidence" value="ECO:0007669"/>
    <property type="project" value="UniProtKB-EC"/>
</dbReference>
<dbReference type="EC" id="6.1.1.15" evidence="1"/>
<keyword evidence="5" id="KW-0067">ATP-binding</keyword>
<dbReference type="GO" id="GO:0006433">
    <property type="term" value="P:prolyl-tRNA aminoacylation"/>
    <property type="evidence" value="ECO:0007669"/>
    <property type="project" value="InterPro"/>
</dbReference>
<evidence type="ECO:0000256" key="6">
    <source>
        <dbReference type="ARBA" id="ARBA00022917"/>
    </source>
</evidence>
<dbReference type="CDD" id="cd00861">
    <property type="entry name" value="ProRS_anticodon_short"/>
    <property type="match status" value="1"/>
</dbReference>
<dbReference type="SUPFAM" id="SSF55681">
    <property type="entry name" value="Class II aaRS and biotin synthetases"/>
    <property type="match status" value="1"/>
</dbReference>
<comment type="catalytic activity">
    <reaction evidence="9">
        <text>tRNA(Pro) + L-proline + ATP = L-prolyl-tRNA(Pro) + AMP + diphosphate</text>
        <dbReference type="Rhea" id="RHEA:14305"/>
        <dbReference type="Rhea" id="RHEA-COMP:9700"/>
        <dbReference type="Rhea" id="RHEA-COMP:9702"/>
        <dbReference type="ChEBI" id="CHEBI:30616"/>
        <dbReference type="ChEBI" id="CHEBI:33019"/>
        <dbReference type="ChEBI" id="CHEBI:60039"/>
        <dbReference type="ChEBI" id="CHEBI:78442"/>
        <dbReference type="ChEBI" id="CHEBI:78532"/>
        <dbReference type="ChEBI" id="CHEBI:456215"/>
        <dbReference type="EC" id="6.1.1.15"/>
    </reaction>
</comment>
<evidence type="ECO:0000313" key="12">
    <source>
        <dbReference type="Proteomes" id="UP000229315"/>
    </source>
</evidence>
<accession>A0A2H0UG73</accession>
<reference evidence="12" key="1">
    <citation type="submission" date="2017-09" db="EMBL/GenBank/DDBJ databases">
        <title>Depth-based differentiation of microbial function through sediment-hosted aquifers and enrichment of novel symbionts in the deep terrestrial subsurface.</title>
        <authorList>
            <person name="Probst A.J."/>
            <person name="Ladd B."/>
            <person name="Jarett J.K."/>
            <person name="Geller-Mcgrath D.E."/>
            <person name="Sieber C.M.K."/>
            <person name="Emerson J.B."/>
            <person name="Anantharaman K."/>
            <person name="Thomas B.C."/>
            <person name="Malmstrom R."/>
            <person name="Stieglmeier M."/>
            <person name="Klingl A."/>
            <person name="Woyke T."/>
            <person name="Ryan C.M."/>
            <person name="Banfield J.F."/>
        </authorList>
    </citation>
    <scope>NUCLEOTIDE SEQUENCE [LARGE SCALE GENOMIC DNA]</scope>
</reference>
<protein>
    <recommendedName>
        <fullName evidence="2">Proline--tRNA ligase</fullName>
        <ecNumber evidence="1">6.1.1.15</ecNumber>
    </recommendedName>
    <alternativeName>
        <fullName evidence="8">Prolyl-tRNA synthetase</fullName>
    </alternativeName>
</protein>
<dbReference type="Proteomes" id="UP000229315">
    <property type="component" value="Unassembled WGS sequence"/>
</dbReference>
<dbReference type="GO" id="GO:0005524">
    <property type="term" value="F:ATP binding"/>
    <property type="evidence" value="ECO:0007669"/>
    <property type="project" value="UniProtKB-KW"/>
</dbReference>
<dbReference type="PRINTS" id="PR01046">
    <property type="entry name" value="TRNASYNTHPRO"/>
</dbReference>
<dbReference type="PANTHER" id="PTHR42753:SF2">
    <property type="entry name" value="PROLINE--TRNA LIGASE"/>
    <property type="match status" value="1"/>
</dbReference>
<dbReference type="Pfam" id="PF03129">
    <property type="entry name" value="HGTP_anticodon"/>
    <property type="match status" value="1"/>
</dbReference>
<feature type="domain" description="Aminoacyl-transfer RNA synthetases class-II family profile" evidence="10">
    <location>
        <begin position="50"/>
        <end position="330"/>
    </location>
</feature>
<organism evidence="11 12">
    <name type="scientific">Candidatus Kaiserbacteria bacterium CG10_big_fil_rev_8_21_14_0_10_45_20</name>
    <dbReference type="NCBI Taxonomy" id="1974607"/>
    <lineage>
        <taxon>Bacteria</taxon>
        <taxon>Candidatus Kaiseribacteriota</taxon>
    </lineage>
</organism>
<dbReference type="InterPro" id="IPR044140">
    <property type="entry name" value="ProRS_anticodon_short"/>
</dbReference>
<dbReference type="InterPro" id="IPR004154">
    <property type="entry name" value="Anticodon-bd"/>
</dbReference>
<evidence type="ECO:0000313" key="11">
    <source>
        <dbReference type="EMBL" id="PIR85402.1"/>
    </source>
</evidence>
<proteinExistence type="predicted"/>
<dbReference type="EMBL" id="PFBH01000005">
    <property type="protein sequence ID" value="PIR85402.1"/>
    <property type="molecule type" value="Genomic_DNA"/>
</dbReference>
<evidence type="ECO:0000256" key="3">
    <source>
        <dbReference type="ARBA" id="ARBA00022598"/>
    </source>
</evidence>
<keyword evidence="4" id="KW-0547">Nucleotide-binding</keyword>
<evidence type="ECO:0000256" key="1">
    <source>
        <dbReference type="ARBA" id="ARBA00012831"/>
    </source>
</evidence>
<keyword evidence="6" id="KW-0648">Protein biosynthesis</keyword>